<dbReference type="Pfam" id="PF00696">
    <property type="entry name" value="AA_kinase"/>
    <property type="match status" value="1"/>
</dbReference>
<protein>
    <recommendedName>
        <fullName evidence="4">Carbamate kinase</fullName>
    </recommendedName>
</protein>
<accession>A0A1M5T9U5</accession>
<dbReference type="PRINTS" id="PR01469">
    <property type="entry name" value="CARBMTKINASE"/>
</dbReference>
<organism evidence="6 7">
    <name type="scientific">Desulfofustis glycolicus DSM 9705</name>
    <dbReference type="NCBI Taxonomy" id="1121409"/>
    <lineage>
        <taxon>Bacteria</taxon>
        <taxon>Pseudomonadati</taxon>
        <taxon>Thermodesulfobacteriota</taxon>
        <taxon>Desulfobulbia</taxon>
        <taxon>Desulfobulbales</taxon>
        <taxon>Desulfocapsaceae</taxon>
        <taxon>Desulfofustis</taxon>
    </lineage>
</organism>
<reference evidence="6 7" key="1">
    <citation type="submission" date="2016-11" db="EMBL/GenBank/DDBJ databases">
        <authorList>
            <person name="Jaros S."/>
            <person name="Januszkiewicz K."/>
            <person name="Wedrychowicz H."/>
        </authorList>
    </citation>
    <scope>NUCLEOTIDE SEQUENCE [LARGE SCALE GENOMIC DNA]</scope>
    <source>
        <strain evidence="6 7">DSM 9705</strain>
    </source>
</reference>
<evidence type="ECO:0000256" key="2">
    <source>
        <dbReference type="ARBA" id="ARBA00022679"/>
    </source>
</evidence>
<evidence type="ECO:0000256" key="3">
    <source>
        <dbReference type="ARBA" id="ARBA00022777"/>
    </source>
</evidence>
<name>A0A1M5T9U5_9BACT</name>
<evidence type="ECO:0000256" key="1">
    <source>
        <dbReference type="ARBA" id="ARBA00011066"/>
    </source>
</evidence>
<dbReference type="Proteomes" id="UP000184139">
    <property type="component" value="Unassembled WGS sequence"/>
</dbReference>
<keyword evidence="2 4" id="KW-0808">Transferase</keyword>
<dbReference type="STRING" id="1121409.SAMN02745124_00661"/>
<evidence type="ECO:0000259" key="5">
    <source>
        <dbReference type="Pfam" id="PF00696"/>
    </source>
</evidence>
<dbReference type="InterPro" id="IPR001048">
    <property type="entry name" value="Asp/Glu/Uridylate_kinase"/>
</dbReference>
<dbReference type="PANTHER" id="PTHR30409:SF1">
    <property type="entry name" value="CARBAMATE KINASE-RELATED"/>
    <property type="match status" value="1"/>
</dbReference>
<dbReference type="GO" id="GO:0005829">
    <property type="term" value="C:cytosol"/>
    <property type="evidence" value="ECO:0007669"/>
    <property type="project" value="TreeGrafter"/>
</dbReference>
<evidence type="ECO:0000313" key="7">
    <source>
        <dbReference type="Proteomes" id="UP000184139"/>
    </source>
</evidence>
<keyword evidence="7" id="KW-1185">Reference proteome</keyword>
<dbReference type="NCBIfam" id="NF009007">
    <property type="entry name" value="PRK12352.1"/>
    <property type="match status" value="1"/>
</dbReference>
<dbReference type="Gene3D" id="3.40.1160.10">
    <property type="entry name" value="Acetylglutamate kinase-like"/>
    <property type="match status" value="1"/>
</dbReference>
<dbReference type="AlphaFoldDB" id="A0A1M5T9U5"/>
<keyword evidence="3 4" id="KW-0418">Kinase</keyword>
<dbReference type="CDD" id="cd04235">
    <property type="entry name" value="AAK_CK"/>
    <property type="match status" value="1"/>
</dbReference>
<dbReference type="FunFam" id="3.40.1160.10:FF:000007">
    <property type="entry name" value="Carbamate kinase"/>
    <property type="match status" value="1"/>
</dbReference>
<dbReference type="InterPro" id="IPR036393">
    <property type="entry name" value="AceGlu_kinase-like_sf"/>
</dbReference>
<dbReference type="RefSeq" id="WP_073373387.1">
    <property type="nucleotide sequence ID" value="NZ_FQXS01000002.1"/>
</dbReference>
<proteinExistence type="inferred from homology"/>
<dbReference type="PANTHER" id="PTHR30409">
    <property type="entry name" value="CARBAMATE KINASE"/>
    <property type="match status" value="1"/>
</dbReference>
<gene>
    <name evidence="6" type="ORF">SAMN02745124_00661</name>
</gene>
<evidence type="ECO:0000313" key="6">
    <source>
        <dbReference type="EMBL" id="SHH47153.1"/>
    </source>
</evidence>
<evidence type="ECO:0000256" key="4">
    <source>
        <dbReference type="PIRNR" id="PIRNR000723"/>
    </source>
</evidence>
<dbReference type="PIRSF" id="PIRSF000723">
    <property type="entry name" value="Carbamate_kin"/>
    <property type="match status" value="1"/>
</dbReference>
<comment type="similarity">
    <text evidence="1 4">Belongs to the carbamate kinase family.</text>
</comment>
<feature type="domain" description="Aspartate/glutamate/uridylate kinase" evidence="5">
    <location>
        <begin position="12"/>
        <end position="300"/>
    </location>
</feature>
<dbReference type="OrthoDB" id="9766717at2"/>
<dbReference type="EMBL" id="FQXS01000002">
    <property type="protein sequence ID" value="SHH47153.1"/>
    <property type="molecule type" value="Genomic_DNA"/>
</dbReference>
<dbReference type="InterPro" id="IPR003964">
    <property type="entry name" value="Carb_kinase"/>
</dbReference>
<sequence>MKQHSAMPDQLLIALGGNAIHPEGIKGTGQEQFDVAATAATALLPLLEAVPNLVFTFGNGPGVGKVLMRQAIASKRVASMPLDICVANSQGGISYVIMQALQNVMRAKNLQRPVASIICEVLVDPADPAFGRPDKPLGYFFSESEARDLEEEFGWTMKEDAGRGWRMVVPSPAPLKILDSSLLSSLIRQGVIVITAGGGGIPVITENGDRLRGIDAVIDKDLTSALLARELGIEHLLILTSVRHVKINYGKENEQDLSTLTLAELDRYIGEGHFSAGSMGPKVEAARKFLLAGGTRAIIAHLDEAYQACLGTAGTQIVNQ</sequence>
<dbReference type="GO" id="GO:0008804">
    <property type="term" value="F:carbamate kinase activity"/>
    <property type="evidence" value="ECO:0007669"/>
    <property type="project" value="InterPro"/>
</dbReference>
<dbReference type="GO" id="GO:0019546">
    <property type="term" value="P:L-arginine deiminase pathway"/>
    <property type="evidence" value="ECO:0007669"/>
    <property type="project" value="TreeGrafter"/>
</dbReference>
<dbReference type="SUPFAM" id="SSF53633">
    <property type="entry name" value="Carbamate kinase-like"/>
    <property type="match status" value="1"/>
</dbReference>